<evidence type="ECO:0000259" key="3">
    <source>
        <dbReference type="Pfam" id="PF23350"/>
    </source>
</evidence>
<gene>
    <name evidence="5" type="ORF">M9Y10_008980</name>
</gene>
<dbReference type="SUPFAM" id="SSF50978">
    <property type="entry name" value="WD40 repeat-like"/>
    <property type="match status" value="1"/>
</dbReference>
<evidence type="ECO:0000259" key="1">
    <source>
        <dbReference type="Pfam" id="PF14781"/>
    </source>
</evidence>
<reference evidence="5 6" key="1">
    <citation type="submission" date="2024-04" db="EMBL/GenBank/DDBJ databases">
        <title>Tritrichomonas musculus Genome.</title>
        <authorList>
            <person name="Alves-Ferreira E."/>
            <person name="Grigg M."/>
            <person name="Lorenzi H."/>
            <person name="Galac M."/>
        </authorList>
    </citation>
    <scope>NUCLEOTIDE SEQUENCE [LARGE SCALE GENOMIC DNA]</scope>
    <source>
        <strain evidence="5 6">EAF2021</strain>
    </source>
</reference>
<feature type="domain" description="Ciliary BBSome complex subunit 2 N-terminal" evidence="1">
    <location>
        <begin position="19"/>
        <end position="108"/>
    </location>
</feature>
<dbReference type="InterPro" id="IPR016616">
    <property type="entry name" value="Bardet-Biedl_syndrome_2_prot"/>
</dbReference>
<feature type="domain" description="BBS2 platform" evidence="3">
    <location>
        <begin position="459"/>
        <end position="523"/>
    </location>
</feature>
<protein>
    <submittedName>
        <fullName evidence="5">Bardet-Biedl syndrome 2 protein</fullName>
    </submittedName>
</protein>
<dbReference type="InterPro" id="IPR029429">
    <property type="entry name" value="BBS2_Mid"/>
</dbReference>
<proteinExistence type="predicted"/>
<comment type="caution">
    <text evidence="5">The sequence shown here is derived from an EMBL/GenBank/DDBJ whole genome shotgun (WGS) entry which is preliminary data.</text>
</comment>
<dbReference type="InterPro" id="IPR036322">
    <property type="entry name" value="WD40_repeat_dom_sf"/>
</dbReference>
<accession>A0ABR2J0E3</accession>
<feature type="domain" description="Ciliary BBSome complex subunit 2 middle region" evidence="2">
    <location>
        <begin position="143"/>
        <end position="246"/>
    </location>
</feature>
<dbReference type="PANTHER" id="PTHR32465">
    <property type="entry name" value="BARDET-BIEDL SYNDROME 2 PROTEIN"/>
    <property type="match status" value="1"/>
</dbReference>
<evidence type="ECO:0000259" key="2">
    <source>
        <dbReference type="Pfam" id="PF14783"/>
    </source>
</evidence>
<dbReference type="EMBL" id="JAPFFF010000014">
    <property type="protein sequence ID" value="KAK8871067.1"/>
    <property type="molecule type" value="Genomic_DNA"/>
</dbReference>
<evidence type="ECO:0000313" key="5">
    <source>
        <dbReference type="EMBL" id="KAK8871067.1"/>
    </source>
</evidence>
<evidence type="ECO:0000313" key="6">
    <source>
        <dbReference type="Proteomes" id="UP001470230"/>
    </source>
</evidence>
<feature type="domain" description="BBS2 hairpin" evidence="4">
    <location>
        <begin position="537"/>
        <end position="633"/>
    </location>
</feature>
<dbReference type="Pfam" id="PF14781">
    <property type="entry name" value="BBS2_N"/>
    <property type="match status" value="1"/>
</dbReference>
<dbReference type="Pfam" id="PF14783">
    <property type="entry name" value="BBS2_Mid"/>
    <property type="match status" value="1"/>
</dbReference>
<dbReference type="InterPro" id="IPR015943">
    <property type="entry name" value="WD40/YVTN_repeat-like_dom_sf"/>
</dbReference>
<dbReference type="InterPro" id="IPR055380">
    <property type="entry name" value="BBS2_hp_dom"/>
</dbReference>
<dbReference type="Pfam" id="PF23350">
    <property type="entry name" value="BBS2_pf"/>
    <property type="match status" value="1"/>
</dbReference>
<dbReference type="Proteomes" id="UP001470230">
    <property type="component" value="Unassembled WGS sequence"/>
</dbReference>
<evidence type="ECO:0000259" key="4">
    <source>
        <dbReference type="Pfam" id="PF23353"/>
    </source>
</evidence>
<keyword evidence="6" id="KW-1185">Reference proteome</keyword>
<dbReference type="PANTHER" id="PTHR32465:SF0">
    <property type="entry name" value="BARDET-BIEDL SYNDROME 2 PROTEIN"/>
    <property type="match status" value="1"/>
</dbReference>
<dbReference type="Pfam" id="PF23353">
    <property type="entry name" value="BBS2_hp"/>
    <property type="match status" value="1"/>
</dbReference>
<dbReference type="Gene3D" id="2.130.10.10">
    <property type="entry name" value="YVTN repeat-like/Quinoprotein amine dehydrogenase"/>
    <property type="match status" value="1"/>
</dbReference>
<dbReference type="InterPro" id="IPR055379">
    <property type="entry name" value="BBS2_pf_dom"/>
</dbReference>
<name>A0ABR2J0E3_9EUKA</name>
<dbReference type="InterPro" id="IPR029430">
    <property type="entry name" value="BBS2_N"/>
</dbReference>
<sequence length="668" mass="74037">MYPIAQYEFHENAIPFLTTVGQFTIGGNCFAVAASAKRICVFDSSVDSETKNTYIKVGQKITCITSCKYRDHEALVIGADNSVQLFDVDKNTQIFNTLIPDGASALCIVDSQIYVGSNCSILGYDFSGEETFWTVTGDIVSAMCEIVWDGQKCLLAASNDQMIRLFNGEEAIRERKVHSNVSFLASLGPNKYAISYESGSVSLIDGVQKVWDIAAPGQIVGMQVADYSGSGRKDIAIATAEGNINVVDVSNGNVTRSDDIGIRISGLHLLDFKHDGHMCLAVIGQQGSVRIYMPNRTEGLGAEAKLEFDLKQKQPLLIKEKERLLLREFELNRDISNSNNNSKNTISGKAPNLKWTLGQRLDLGCAELRLFTEPPTPIQASVIESQTTSGGSFSVFEINNPPKPEQQILLNIPDNAVCTMKVDSFVQGLCISFECRHQKFFCFQMVTDAEAECFCEFKAVGDKFSSFIKKSFVTKNNIGSNFKICFQSLETQDPLIVSSDGKTCRIMCDNISMVGRIINEYCESSGLNEFECRAHFPKDIEALIQAVKEGSELDDTKAVQKVEIAGLIASLKDMIVRVENAEAIGQYQTLYDGVVECERLNAEIAREHIKRMTNKESFGFGNQKVNSLVQKFAELRKGNAQNTLLQLVRKELINHDYNVLSRLLEYGR</sequence>
<organism evidence="5 6">
    <name type="scientific">Tritrichomonas musculus</name>
    <dbReference type="NCBI Taxonomy" id="1915356"/>
    <lineage>
        <taxon>Eukaryota</taxon>
        <taxon>Metamonada</taxon>
        <taxon>Parabasalia</taxon>
        <taxon>Tritrichomonadida</taxon>
        <taxon>Tritrichomonadidae</taxon>
        <taxon>Tritrichomonas</taxon>
    </lineage>
</organism>